<organism evidence="7">
    <name type="scientific">Fonticula alba</name>
    <name type="common">Slime mold</name>
    <dbReference type="NCBI Taxonomy" id="691883"/>
    <lineage>
        <taxon>Eukaryota</taxon>
        <taxon>Rotosphaerida</taxon>
        <taxon>Fonticulaceae</taxon>
        <taxon>Fonticula</taxon>
    </lineage>
</organism>
<name>A0A058Z502_FONAL</name>
<reference evidence="7" key="1">
    <citation type="submission" date="2013-04" db="EMBL/GenBank/DDBJ databases">
        <title>The Genome Sequence of Fonticula alba ATCC 38817.</title>
        <authorList>
            <consortium name="The Broad Institute Genomics Platform"/>
            <person name="Russ C."/>
            <person name="Cuomo C."/>
            <person name="Burger G."/>
            <person name="Gray M.W."/>
            <person name="Holland P.W.H."/>
            <person name="King N."/>
            <person name="Lang F.B.F."/>
            <person name="Roger A.J."/>
            <person name="Ruiz-Trillo I."/>
            <person name="Brown M."/>
            <person name="Walker B."/>
            <person name="Young S."/>
            <person name="Zeng Q."/>
            <person name="Gargeya S."/>
            <person name="Fitzgerald M."/>
            <person name="Haas B."/>
            <person name="Abouelleil A."/>
            <person name="Allen A.W."/>
            <person name="Alvarado L."/>
            <person name="Arachchi H.M."/>
            <person name="Berlin A.M."/>
            <person name="Chapman S.B."/>
            <person name="Gainer-Dewar J."/>
            <person name="Goldberg J."/>
            <person name="Griggs A."/>
            <person name="Gujja S."/>
            <person name="Hansen M."/>
            <person name="Howarth C."/>
            <person name="Imamovic A."/>
            <person name="Ireland A."/>
            <person name="Larimer J."/>
            <person name="McCowan C."/>
            <person name="Murphy C."/>
            <person name="Pearson M."/>
            <person name="Poon T.W."/>
            <person name="Priest M."/>
            <person name="Roberts A."/>
            <person name="Saif S."/>
            <person name="Shea T."/>
            <person name="Sisk P."/>
            <person name="Sykes S."/>
            <person name="Wortman J."/>
            <person name="Nusbaum C."/>
            <person name="Birren B."/>
        </authorList>
    </citation>
    <scope>NUCLEOTIDE SEQUENCE [LARGE SCALE GENOMIC DNA]</scope>
    <source>
        <strain evidence="7">ATCC 38817</strain>
    </source>
</reference>
<dbReference type="Proteomes" id="UP000030693">
    <property type="component" value="Unassembled WGS sequence"/>
</dbReference>
<dbReference type="STRING" id="691883.A0A058Z502"/>
<dbReference type="InterPro" id="IPR020103">
    <property type="entry name" value="PsdUridine_synth_cat_dom_sf"/>
</dbReference>
<feature type="domain" description="Pus10-like C-terminal" evidence="6">
    <location>
        <begin position="336"/>
        <end position="435"/>
    </location>
</feature>
<dbReference type="SUPFAM" id="SSF55120">
    <property type="entry name" value="Pseudouridine synthase"/>
    <property type="match status" value="1"/>
</dbReference>
<feature type="region of interest" description="Disordered" evidence="5">
    <location>
        <begin position="230"/>
        <end position="258"/>
    </location>
</feature>
<evidence type="ECO:0000313" key="7">
    <source>
        <dbReference type="EMBL" id="KCV69216.1"/>
    </source>
</evidence>
<evidence type="ECO:0000313" key="8">
    <source>
        <dbReference type="Proteomes" id="UP000030693"/>
    </source>
</evidence>
<dbReference type="OrthoDB" id="271937at2759"/>
<evidence type="ECO:0000256" key="1">
    <source>
        <dbReference type="ARBA" id="ARBA00009652"/>
    </source>
</evidence>
<keyword evidence="8" id="KW-1185">Reference proteome</keyword>
<dbReference type="GO" id="GO:0031119">
    <property type="term" value="P:tRNA pseudouridine synthesis"/>
    <property type="evidence" value="ECO:0007669"/>
    <property type="project" value="TreeGrafter"/>
</dbReference>
<evidence type="ECO:0000259" key="6">
    <source>
        <dbReference type="Pfam" id="PF21238"/>
    </source>
</evidence>
<dbReference type="InterPro" id="IPR039894">
    <property type="entry name" value="Pus10-like"/>
</dbReference>
<dbReference type="PANTHER" id="PTHR21568:SF0">
    <property type="entry name" value="TRNA PSEUDOURIDINE SYNTHASE PUS10"/>
    <property type="match status" value="1"/>
</dbReference>
<accession>A0A058Z502</accession>
<dbReference type="Pfam" id="PF21238">
    <property type="entry name" value="Pus10_C"/>
    <property type="match status" value="2"/>
</dbReference>
<dbReference type="GO" id="GO:0003723">
    <property type="term" value="F:RNA binding"/>
    <property type="evidence" value="ECO:0007669"/>
    <property type="project" value="InterPro"/>
</dbReference>
<evidence type="ECO:0000256" key="3">
    <source>
        <dbReference type="ARBA" id="ARBA00022694"/>
    </source>
</evidence>
<sequence length="742" mass="78658">MSEPTSVDILQGQILAVAAHLSSACRHCQALFGDWRGLILSQTRRTVNVADFLATLNREPASAAPIDDCAICFGLFRQCTAPSFLEEVGQSARAFDPFPGTFEVLVNDVPASLQLRLMRLYVVCTKISDKMPTPLDVRSGARAVCQALIAEATAERPSHGRYDPAIEVRITLAFDYSGAHADLRVLSDLPAEAGPARIPQTDPRKVNHPYAVLQPGILVSALTRYKVPTPAMPPASPEADVPVDGANPTDAPADGGDATIPAVDSAGAGASTGAADVPPTPATEPGISFTWLEYGLRMHAGQRPPFSGADLSVVPDLPRPGSPLRMTCAFTSPSLYIAGRYTKHSREVSQSIWVIGGRIDQLADEDSGPASAGSGGAGPTRKTALSVEEALAKPLSALTGAGGAVFVGSGREDADVRMLGQGRPFYVELQNPRHRPGPASLAALGAAISRLAGPEAEAFGRALRQRPDSATDPDLIAGLPAACVGSAGGQPVRLHREQLVSLTLEQTNPIRVPDAAAEAEKTKTYRAVVRVRADVLARNGLLSSQSEDFQARRQAGPAATTATTSPVDSADAAERLMQEDLARVEPALADLIRRVADTRDLALNQDTPLRVLHRRAPMTRVRHIHAMQLRPIWHQPLDSGARYFELFLTTQSGTYIKEFVHGDLGRTSPSFGSQFLGINPAGPFWPASANHTTESPVDIVALDVFEVELAWPPTEEATPDPGLGEPPSKRPRVEAAAGPASC</sequence>
<feature type="domain" description="Pus10-like C-terminal" evidence="6">
    <location>
        <begin position="588"/>
        <end position="673"/>
    </location>
</feature>
<dbReference type="GO" id="GO:0160148">
    <property type="term" value="F:tRNA pseudouridine(55) synthase activity"/>
    <property type="evidence" value="ECO:0007669"/>
    <property type="project" value="UniProtKB-EC"/>
</dbReference>
<dbReference type="InterPro" id="IPR048741">
    <property type="entry name" value="Pus10-like_C"/>
</dbReference>
<dbReference type="Gene3D" id="3.30.70.2510">
    <property type="match status" value="1"/>
</dbReference>
<keyword evidence="4" id="KW-0413">Isomerase</keyword>
<evidence type="ECO:0000256" key="4">
    <source>
        <dbReference type="ARBA" id="ARBA00023235"/>
    </source>
</evidence>
<dbReference type="eggNOG" id="KOG2364">
    <property type="taxonomic scope" value="Eukaryota"/>
</dbReference>
<feature type="region of interest" description="Disordered" evidence="5">
    <location>
        <begin position="547"/>
        <end position="568"/>
    </location>
</feature>
<dbReference type="EMBL" id="KB932207">
    <property type="protein sequence ID" value="KCV69216.1"/>
    <property type="molecule type" value="Genomic_DNA"/>
</dbReference>
<proteinExistence type="inferred from homology"/>
<dbReference type="Gene3D" id="3.30.70.3190">
    <property type="match status" value="1"/>
</dbReference>
<feature type="compositionally biased region" description="Low complexity" evidence="5">
    <location>
        <begin position="552"/>
        <end position="568"/>
    </location>
</feature>
<feature type="region of interest" description="Disordered" evidence="5">
    <location>
        <begin position="712"/>
        <end position="742"/>
    </location>
</feature>
<evidence type="ECO:0000256" key="2">
    <source>
        <dbReference type="ARBA" id="ARBA00012787"/>
    </source>
</evidence>
<comment type="similarity">
    <text evidence="1">Belongs to the pseudouridine synthase Pus10 family.</text>
</comment>
<dbReference type="PANTHER" id="PTHR21568">
    <property type="entry name" value="TRNA PSEUDOURIDINE SYNTHASE PUS10"/>
    <property type="match status" value="1"/>
</dbReference>
<keyword evidence="3" id="KW-0819">tRNA processing</keyword>
<dbReference type="EC" id="5.4.99.25" evidence="2"/>
<evidence type="ECO:0000256" key="5">
    <source>
        <dbReference type="SAM" id="MobiDB-lite"/>
    </source>
</evidence>
<protein>
    <recommendedName>
        <fullName evidence="2">tRNA pseudouridine(55) synthase</fullName>
        <ecNumber evidence="2">5.4.99.25</ecNumber>
    </recommendedName>
</protein>
<dbReference type="AlphaFoldDB" id="A0A058Z502"/>
<dbReference type="GeneID" id="20529358"/>
<feature type="region of interest" description="Disordered" evidence="5">
    <location>
        <begin position="363"/>
        <end position="383"/>
    </location>
</feature>
<gene>
    <name evidence="7" type="ORF">H696_04633</name>
</gene>
<dbReference type="RefSeq" id="XP_009496787.1">
    <property type="nucleotide sequence ID" value="XM_009498512.1"/>
</dbReference>